<feature type="compositionally biased region" description="Polar residues" evidence="2">
    <location>
        <begin position="126"/>
        <end position="140"/>
    </location>
</feature>
<evidence type="ECO:0000256" key="1">
    <source>
        <dbReference type="SAM" id="Coils"/>
    </source>
</evidence>
<feature type="compositionally biased region" description="Polar residues" evidence="2">
    <location>
        <begin position="90"/>
        <end position="104"/>
    </location>
</feature>
<feature type="region of interest" description="Disordered" evidence="2">
    <location>
        <begin position="78"/>
        <end position="187"/>
    </location>
</feature>
<evidence type="ECO:0000256" key="2">
    <source>
        <dbReference type="SAM" id="MobiDB-lite"/>
    </source>
</evidence>
<accession>A0ABR1V0Y2</accession>
<dbReference type="GeneID" id="92091940"/>
<protein>
    <submittedName>
        <fullName evidence="3">Uncharacterized protein</fullName>
    </submittedName>
</protein>
<dbReference type="Proteomes" id="UP001480595">
    <property type="component" value="Unassembled WGS sequence"/>
</dbReference>
<keyword evidence="1" id="KW-0175">Coiled coil</keyword>
<dbReference type="EMBL" id="JAQQWL010000007">
    <property type="protein sequence ID" value="KAK8064830.1"/>
    <property type="molecule type" value="Genomic_DNA"/>
</dbReference>
<comment type="caution">
    <text evidence="3">The sequence shown here is derived from an EMBL/GenBank/DDBJ whole genome shotgun (WGS) entry which is preliminary data.</text>
</comment>
<reference evidence="3 4" key="1">
    <citation type="submission" date="2023-01" db="EMBL/GenBank/DDBJ databases">
        <title>Analysis of 21 Apiospora genomes using comparative genomics revels a genus with tremendous synthesis potential of carbohydrate active enzymes and secondary metabolites.</title>
        <authorList>
            <person name="Sorensen T."/>
        </authorList>
    </citation>
    <scope>NUCLEOTIDE SEQUENCE [LARGE SCALE GENOMIC DNA]</scope>
    <source>
        <strain evidence="3 4">CBS 135458</strain>
    </source>
</reference>
<keyword evidence="4" id="KW-1185">Reference proteome</keyword>
<sequence>MAFRHDYGFEKMREDAMRQATEKIDLNVQVKKRLLCLELQSAIDKIEQDARQELQAELQEIDNQFGGLIEADRPLDSFQLVPGQAGGTGTSESDSRNPNLQPEAQSPALGRESSILSSEMKDSAVTRATGSDSPKSASRGRSNKKAILEGLSPATVQQSESEESDASWGISTRKSPADCRNQIHQGH</sequence>
<feature type="coiled-coil region" evidence="1">
    <location>
        <begin position="44"/>
        <end position="71"/>
    </location>
</feature>
<evidence type="ECO:0000313" key="3">
    <source>
        <dbReference type="EMBL" id="KAK8064830.1"/>
    </source>
</evidence>
<gene>
    <name evidence="3" type="ORF">PG994_007468</name>
</gene>
<organism evidence="3 4">
    <name type="scientific">Apiospora phragmitis</name>
    <dbReference type="NCBI Taxonomy" id="2905665"/>
    <lineage>
        <taxon>Eukaryota</taxon>
        <taxon>Fungi</taxon>
        <taxon>Dikarya</taxon>
        <taxon>Ascomycota</taxon>
        <taxon>Pezizomycotina</taxon>
        <taxon>Sordariomycetes</taxon>
        <taxon>Xylariomycetidae</taxon>
        <taxon>Amphisphaeriales</taxon>
        <taxon>Apiosporaceae</taxon>
        <taxon>Apiospora</taxon>
    </lineage>
</organism>
<name>A0ABR1V0Y2_9PEZI</name>
<proteinExistence type="predicted"/>
<dbReference type="RefSeq" id="XP_066715819.1">
    <property type="nucleotide sequence ID" value="XM_066858877.1"/>
</dbReference>
<evidence type="ECO:0000313" key="4">
    <source>
        <dbReference type="Proteomes" id="UP001480595"/>
    </source>
</evidence>